<evidence type="ECO:0000256" key="3">
    <source>
        <dbReference type="PROSITE-ProRule" id="PRU00221"/>
    </source>
</evidence>
<dbReference type="PROSITE" id="PS50082">
    <property type="entry name" value="WD_REPEATS_2"/>
    <property type="match status" value="3"/>
</dbReference>
<feature type="repeat" description="WD" evidence="3">
    <location>
        <begin position="310"/>
        <end position="351"/>
    </location>
</feature>
<comment type="caution">
    <text evidence="4">The sequence shown here is derived from an EMBL/GenBank/DDBJ whole genome shotgun (WGS) entry which is preliminary data.</text>
</comment>
<dbReference type="InterPro" id="IPR001680">
    <property type="entry name" value="WD40_rpt"/>
</dbReference>
<protein>
    <recommendedName>
        <fullName evidence="5">WD40 repeat domain-containing protein</fullName>
    </recommendedName>
</protein>
<dbReference type="PROSITE" id="PS00678">
    <property type="entry name" value="WD_REPEATS_1"/>
    <property type="match status" value="1"/>
</dbReference>
<evidence type="ECO:0000256" key="1">
    <source>
        <dbReference type="ARBA" id="ARBA00022574"/>
    </source>
</evidence>
<dbReference type="InterPro" id="IPR015943">
    <property type="entry name" value="WD40/YVTN_repeat-like_dom_sf"/>
</dbReference>
<dbReference type="InterPro" id="IPR020472">
    <property type="entry name" value="WD40_PAC1"/>
</dbReference>
<dbReference type="EMBL" id="DSRU01000441">
    <property type="protein sequence ID" value="HFN01740.1"/>
    <property type="molecule type" value="Genomic_DNA"/>
</dbReference>
<dbReference type="InterPro" id="IPR019775">
    <property type="entry name" value="WD40_repeat_CS"/>
</dbReference>
<dbReference type="SMART" id="SM00320">
    <property type="entry name" value="WD40"/>
    <property type="match status" value="6"/>
</dbReference>
<proteinExistence type="predicted"/>
<dbReference type="PROSITE" id="PS50294">
    <property type="entry name" value="WD_REPEATS_REGION"/>
    <property type="match status" value="2"/>
</dbReference>
<keyword evidence="2" id="KW-0677">Repeat</keyword>
<dbReference type="PROSITE" id="PS51257">
    <property type="entry name" value="PROKAR_LIPOPROTEIN"/>
    <property type="match status" value="1"/>
</dbReference>
<reference evidence="4" key="1">
    <citation type="journal article" date="2020" name="mSystems">
        <title>Genome- and Community-Level Interaction Insights into Carbon Utilization and Element Cycling Functions of Hydrothermarchaeota in Hydrothermal Sediment.</title>
        <authorList>
            <person name="Zhou Z."/>
            <person name="Liu Y."/>
            <person name="Xu W."/>
            <person name="Pan J."/>
            <person name="Luo Z.H."/>
            <person name="Li M."/>
        </authorList>
    </citation>
    <scope>NUCLEOTIDE SEQUENCE [LARGE SCALE GENOMIC DNA]</scope>
    <source>
        <strain evidence="4">SpSt-418</strain>
    </source>
</reference>
<feature type="repeat" description="WD" evidence="3">
    <location>
        <begin position="128"/>
        <end position="169"/>
    </location>
</feature>
<dbReference type="Gene3D" id="2.130.10.10">
    <property type="entry name" value="YVTN repeat-like/Quinoprotein amine dehydrogenase"/>
    <property type="match status" value="2"/>
</dbReference>
<dbReference type="AlphaFoldDB" id="A0A7C3PKJ0"/>
<dbReference type="Pfam" id="PF00400">
    <property type="entry name" value="WD40"/>
    <property type="match status" value="3"/>
</dbReference>
<dbReference type="PANTHER" id="PTHR19848:SF8">
    <property type="entry name" value="F-BOX AND WD REPEAT DOMAIN CONTAINING 7"/>
    <property type="match status" value="1"/>
</dbReference>
<keyword evidence="1 3" id="KW-0853">WD repeat</keyword>
<evidence type="ECO:0000256" key="2">
    <source>
        <dbReference type="ARBA" id="ARBA00022737"/>
    </source>
</evidence>
<dbReference type="PRINTS" id="PR00320">
    <property type="entry name" value="GPROTEINBRPT"/>
</dbReference>
<evidence type="ECO:0000313" key="4">
    <source>
        <dbReference type="EMBL" id="HFN01740.1"/>
    </source>
</evidence>
<sequence length="351" mass="38356">MEYRRYLLLLLIVLNHFTYGCQQLSARQTASFSPSKKLVLEEISPSADFASIALSPDSKRITVTGLGEPLQLWDVATGKKVHTFRLGTYSSLSTPVAFSPDGKILASGEANGKVGLWNPENGQKLRMLTGHHKPVTSIVFSKDGKLLASGGSDGSIRIWETHSGKVQKVVNLLDEVVEVAFGLDNQLLISSKQYGNVLFWNRGVGGIQDWFTKTQPVKKDDEPFYISSFSPDGRFVARGSKVEGSMQIIDLRTQAIKQVLQGQYGASSVFSPNNAFLATVSTSQQRGLITGGNFHELRIWDLQTGRLLAKSSGREYITVLTFSGNSKTLVTGGAEGELLFWDISKLSCTGQ</sequence>
<dbReference type="InterPro" id="IPR011047">
    <property type="entry name" value="Quinoprotein_ADH-like_sf"/>
</dbReference>
<organism evidence="4">
    <name type="scientific">Oscillatoriales cyanobacterium SpSt-418</name>
    <dbReference type="NCBI Taxonomy" id="2282169"/>
    <lineage>
        <taxon>Bacteria</taxon>
        <taxon>Bacillati</taxon>
        <taxon>Cyanobacteriota</taxon>
        <taxon>Cyanophyceae</taxon>
        <taxon>Oscillatoriophycideae</taxon>
        <taxon>Oscillatoriales</taxon>
    </lineage>
</organism>
<feature type="repeat" description="WD" evidence="3">
    <location>
        <begin position="86"/>
        <end position="127"/>
    </location>
</feature>
<name>A0A7C3PKJ0_9CYAN</name>
<accession>A0A7C3PKJ0</accession>
<dbReference type="SUPFAM" id="SSF50998">
    <property type="entry name" value="Quinoprotein alcohol dehydrogenase-like"/>
    <property type="match status" value="1"/>
</dbReference>
<dbReference type="PANTHER" id="PTHR19848">
    <property type="entry name" value="WD40 REPEAT PROTEIN"/>
    <property type="match status" value="1"/>
</dbReference>
<evidence type="ECO:0008006" key="5">
    <source>
        <dbReference type="Google" id="ProtNLM"/>
    </source>
</evidence>
<gene>
    <name evidence="4" type="ORF">ENR64_29170</name>
</gene>